<keyword evidence="14 25" id="KW-0547">Nucleotide-binding</keyword>
<keyword evidence="10" id="KW-0808">Transferase</keyword>
<keyword evidence="18" id="KW-1015">Disulfide bond</keyword>
<dbReference type="PRINTS" id="PR00052">
    <property type="entry name" value="FIBRILLARIN"/>
</dbReference>
<evidence type="ECO:0000256" key="16">
    <source>
        <dbReference type="ARBA" id="ARBA00022840"/>
    </source>
</evidence>
<comment type="catalytic activity">
    <reaction evidence="23">
        <text>L-threonyl-[protein] + ATP = O-phospho-L-threonyl-[protein] + ADP + H(+)</text>
        <dbReference type="Rhea" id="RHEA:46608"/>
        <dbReference type="Rhea" id="RHEA-COMP:11060"/>
        <dbReference type="Rhea" id="RHEA-COMP:11605"/>
        <dbReference type="ChEBI" id="CHEBI:15378"/>
        <dbReference type="ChEBI" id="CHEBI:30013"/>
        <dbReference type="ChEBI" id="CHEBI:30616"/>
        <dbReference type="ChEBI" id="CHEBI:61977"/>
        <dbReference type="ChEBI" id="CHEBI:456216"/>
        <dbReference type="EC" id="2.7.12.1"/>
    </reaction>
</comment>
<dbReference type="PANTHER" id="PTHR11339:SF244">
    <property type="entry name" value="IGGFC-BINDING PROTEIN"/>
    <property type="match status" value="1"/>
</dbReference>
<keyword evidence="20" id="KW-0539">Nucleus</keyword>
<dbReference type="SMART" id="SM00274">
    <property type="entry name" value="FOLN"/>
    <property type="match status" value="5"/>
</dbReference>
<name>L9LBX7_TUPCH</name>
<dbReference type="SUPFAM" id="SSF53335">
    <property type="entry name" value="S-adenosyl-L-methionine-dependent methyltransferases"/>
    <property type="match status" value="1"/>
</dbReference>
<dbReference type="SMART" id="SM00220">
    <property type="entry name" value="S_TKc"/>
    <property type="match status" value="1"/>
</dbReference>
<keyword evidence="17" id="KW-0694">RNA-binding</keyword>
<evidence type="ECO:0000256" key="25">
    <source>
        <dbReference type="PROSITE-ProRule" id="PRU10141"/>
    </source>
</evidence>
<feature type="compositionally biased region" description="Low complexity" evidence="26">
    <location>
        <begin position="3705"/>
        <end position="3745"/>
    </location>
</feature>
<feature type="region of interest" description="Disordered" evidence="26">
    <location>
        <begin position="3251"/>
        <end position="3270"/>
    </location>
</feature>
<evidence type="ECO:0000256" key="22">
    <source>
        <dbReference type="ARBA" id="ARBA00049003"/>
    </source>
</evidence>
<evidence type="ECO:0000256" key="9">
    <source>
        <dbReference type="ARBA" id="ARBA00022603"/>
    </source>
</evidence>
<proteinExistence type="inferred from homology"/>
<dbReference type="SUPFAM" id="SSF57567">
    <property type="entry name" value="Serine protease inhibitors"/>
    <property type="match status" value="6"/>
</dbReference>
<dbReference type="FunFam" id="1.10.510.10:FF:000117">
    <property type="entry name" value="dual specificity tyrosine-phosphorylation-regulated kinase 1A isoform X1"/>
    <property type="match status" value="1"/>
</dbReference>
<evidence type="ECO:0000256" key="11">
    <source>
        <dbReference type="ARBA" id="ARBA00022691"/>
    </source>
</evidence>
<comment type="similarity">
    <text evidence="4">Belongs to the methyltransferase superfamily. Fibrillarin family.</text>
</comment>
<dbReference type="SMART" id="SM01206">
    <property type="entry name" value="Fibrillarin"/>
    <property type="match status" value="1"/>
</dbReference>
<dbReference type="GO" id="GO:0006364">
    <property type="term" value="P:rRNA processing"/>
    <property type="evidence" value="ECO:0007669"/>
    <property type="project" value="UniProtKB-KW"/>
</dbReference>
<evidence type="ECO:0000256" key="20">
    <source>
        <dbReference type="ARBA" id="ARBA00023242"/>
    </source>
</evidence>
<feature type="compositionally biased region" description="Low complexity" evidence="26">
    <location>
        <begin position="3261"/>
        <end position="3270"/>
    </location>
</feature>
<evidence type="ECO:0000313" key="32">
    <source>
        <dbReference type="Proteomes" id="UP000011518"/>
    </source>
</evidence>
<evidence type="ECO:0000256" key="19">
    <source>
        <dbReference type="ARBA" id="ARBA00023180"/>
    </source>
</evidence>
<dbReference type="InterPro" id="IPR001007">
    <property type="entry name" value="VWF_dom"/>
</dbReference>
<dbReference type="InterPro" id="IPR003645">
    <property type="entry name" value="Fol_N"/>
</dbReference>
<feature type="region of interest" description="Disordered" evidence="26">
    <location>
        <begin position="3703"/>
        <end position="3784"/>
    </location>
</feature>
<feature type="domain" description="VWFD" evidence="30">
    <location>
        <begin position="2448"/>
        <end position="2618"/>
    </location>
</feature>
<feature type="domain" description="VWFD" evidence="30">
    <location>
        <begin position="1667"/>
        <end position="1850"/>
    </location>
</feature>
<dbReference type="InterPro" id="IPR008271">
    <property type="entry name" value="Ser/Thr_kinase_AS"/>
</dbReference>
<evidence type="ECO:0000256" key="23">
    <source>
        <dbReference type="ARBA" id="ARBA00049308"/>
    </source>
</evidence>
<keyword evidence="9" id="KW-0489">Methyltransferase</keyword>
<dbReference type="GO" id="GO:0032259">
    <property type="term" value="P:methylation"/>
    <property type="evidence" value="ECO:0007669"/>
    <property type="project" value="UniProtKB-KW"/>
</dbReference>
<feature type="domain" description="VWFD" evidence="30">
    <location>
        <begin position="470"/>
        <end position="650"/>
    </location>
</feature>
<accession>L9LBX7</accession>
<dbReference type="InterPro" id="IPR014853">
    <property type="entry name" value="VWF/SSPO/ZAN-like_Cys-rich_dom"/>
</dbReference>
<dbReference type="Pfam" id="PF17517">
    <property type="entry name" value="IgGFc_binding"/>
    <property type="match status" value="1"/>
</dbReference>
<dbReference type="InterPro" id="IPR000692">
    <property type="entry name" value="Fibrillarin"/>
</dbReference>
<dbReference type="EC" id="2.7.12.1" evidence="5"/>
<dbReference type="Pfam" id="PF08742">
    <property type="entry name" value="C8"/>
    <property type="match status" value="6"/>
</dbReference>
<evidence type="ECO:0000256" key="2">
    <source>
        <dbReference type="ARBA" id="ARBA00004613"/>
    </source>
</evidence>
<dbReference type="InterPro" id="IPR050780">
    <property type="entry name" value="Mucin_vWF_Thrombospondin_sf"/>
</dbReference>
<keyword evidence="32" id="KW-1185">Reference proteome</keyword>
<dbReference type="InterPro" id="IPR029063">
    <property type="entry name" value="SAM-dependent_MTases_sf"/>
</dbReference>
<dbReference type="SMART" id="SM00215">
    <property type="entry name" value="VWC_out"/>
    <property type="match status" value="6"/>
</dbReference>
<feature type="chain" id="PRO_5004000711" description="dual-specificity kinase" evidence="27">
    <location>
        <begin position="24"/>
        <end position="3896"/>
    </location>
</feature>
<evidence type="ECO:0000256" key="14">
    <source>
        <dbReference type="ARBA" id="ARBA00022741"/>
    </source>
</evidence>
<keyword evidence="16 25" id="KW-0067">ATP-binding</keyword>
<evidence type="ECO:0000259" key="30">
    <source>
        <dbReference type="PROSITE" id="PS51233"/>
    </source>
</evidence>
<evidence type="ECO:0000313" key="31">
    <source>
        <dbReference type="EMBL" id="ELW72413.1"/>
    </source>
</evidence>
<protein>
    <recommendedName>
        <fullName evidence="5">dual-specificity kinase</fullName>
        <ecNumber evidence="5">2.7.12.1</ecNumber>
    </recommendedName>
</protein>
<dbReference type="GO" id="GO:0005730">
    <property type="term" value="C:nucleolus"/>
    <property type="evidence" value="ECO:0007669"/>
    <property type="project" value="UniProtKB-SubCell"/>
</dbReference>
<evidence type="ECO:0000259" key="29">
    <source>
        <dbReference type="PROSITE" id="PS50184"/>
    </source>
</evidence>
<dbReference type="InParanoid" id="L9LBX7"/>
<comment type="catalytic activity">
    <reaction evidence="22">
        <text>L-seryl-[protein] + ATP = O-phospho-L-seryl-[protein] + ADP + H(+)</text>
        <dbReference type="Rhea" id="RHEA:17989"/>
        <dbReference type="Rhea" id="RHEA-COMP:9863"/>
        <dbReference type="Rhea" id="RHEA-COMP:11604"/>
        <dbReference type="ChEBI" id="CHEBI:15378"/>
        <dbReference type="ChEBI" id="CHEBI:29999"/>
        <dbReference type="ChEBI" id="CHEBI:30616"/>
        <dbReference type="ChEBI" id="CHEBI:83421"/>
        <dbReference type="ChEBI" id="CHEBI:456216"/>
        <dbReference type="EC" id="2.7.12.1"/>
    </reaction>
</comment>
<comment type="similarity">
    <text evidence="3">Belongs to the protein kinase superfamily. CMGC Ser/Thr protein kinase family. MNB/DYRK subfamily.</text>
</comment>
<dbReference type="Pfam" id="PF00069">
    <property type="entry name" value="Pkinase"/>
    <property type="match status" value="1"/>
</dbReference>
<evidence type="ECO:0000256" key="12">
    <source>
        <dbReference type="ARBA" id="ARBA00022729"/>
    </source>
</evidence>
<dbReference type="SMART" id="SM00832">
    <property type="entry name" value="C8"/>
    <property type="match status" value="6"/>
</dbReference>
<comment type="subcellular location">
    <subcellularLocation>
        <location evidence="1">Nucleus</location>
        <location evidence="1">Nucleolus</location>
    </subcellularLocation>
    <subcellularLocation>
        <location evidence="2">Secreted</location>
    </subcellularLocation>
</comment>
<dbReference type="Gene3D" id="2.10.25.10">
    <property type="entry name" value="Laminin"/>
    <property type="match status" value="6"/>
</dbReference>
<dbReference type="FunFam" id="2.10.25.10:FF:000055">
    <property type="entry name" value="alpha-tectorin isoform X1"/>
    <property type="match status" value="4"/>
</dbReference>
<dbReference type="PROSITE" id="PS00107">
    <property type="entry name" value="PROTEIN_KINASE_ATP"/>
    <property type="match status" value="1"/>
</dbReference>
<dbReference type="GO" id="GO:0005615">
    <property type="term" value="C:extracellular space"/>
    <property type="evidence" value="ECO:0007669"/>
    <property type="project" value="TreeGrafter"/>
</dbReference>
<dbReference type="SUPFAM" id="SSF56112">
    <property type="entry name" value="Protein kinase-like (PK-like)"/>
    <property type="match status" value="1"/>
</dbReference>
<dbReference type="CDD" id="cd14226">
    <property type="entry name" value="PKc_DYRK1"/>
    <property type="match status" value="1"/>
</dbReference>
<dbReference type="PANTHER" id="PTHR11339">
    <property type="entry name" value="EXTRACELLULAR MATRIX GLYCOPROTEIN RELATED"/>
    <property type="match status" value="1"/>
</dbReference>
<dbReference type="SMART" id="SM00216">
    <property type="entry name" value="VWD"/>
    <property type="match status" value="6"/>
</dbReference>
<reference evidence="32" key="2">
    <citation type="journal article" date="2013" name="Nat. Commun.">
        <title>Genome of the Chinese tree shrew.</title>
        <authorList>
            <person name="Fan Y."/>
            <person name="Huang Z.Y."/>
            <person name="Cao C.C."/>
            <person name="Chen C.S."/>
            <person name="Chen Y.X."/>
            <person name="Fan D.D."/>
            <person name="He J."/>
            <person name="Hou H.L."/>
            <person name="Hu L."/>
            <person name="Hu X.T."/>
            <person name="Jiang X.T."/>
            <person name="Lai R."/>
            <person name="Lang Y.S."/>
            <person name="Liang B."/>
            <person name="Liao S.G."/>
            <person name="Mu D."/>
            <person name="Ma Y.Y."/>
            <person name="Niu Y.Y."/>
            <person name="Sun X.Q."/>
            <person name="Xia J.Q."/>
            <person name="Xiao J."/>
            <person name="Xiong Z.Q."/>
            <person name="Xu L."/>
            <person name="Yang L."/>
            <person name="Zhang Y."/>
            <person name="Zhao W."/>
            <person name="Zhao X.D."/>
            <person name="Zheng Y.T."/>
            <person name="Zhou J.M."/>
            <person name="Zhu Y.B."/>
            <person name="Zhang G.J."/>
            <person name="Wang J."/>
            <person name="Yao Y.G."/>
        </authorList>
    </citation>
    <scope>NUCLEOTIDE SEQUENCE [LARGE SCALE GENOMIC DNA]</scope>
</reference>
<feature type="binding site" evidence="25">
    <location>
        <position position="3420"/>
    </location>
    <ligand>
        <name>ATP</name>
        <dbReference type="ChEBI" id="CHEBI:30616"/>
    </ligand>
</feature>
<keyword evidence="7" id="KW-0723">Serine/threonine-protein kinase</keyword>
<dbReference type="GO" id="GO:0004674">
    <property type="term" value="F:protein serine/threonine kinase activity"/>
    <property type="evidence" value="ECO:0007669"/>
    <property type="project" value="UniProtKB-KW"/>
</dbReference>
<dbReference type="InterPro" id="IPR011009">
    <property type="entry name" value="Kinase-like_dom_sf"/>
</dbReference>
<dbReference type="HAMAP" id="MF_00351">
    <property type="entry name" value="RNA_methyltransf_FlpA"/>
    <property type="match status" value="1"/>
</dbReference>
<dbReference type="GO" id="GO:0003723">
    <property type="term" value="F:RNA binding"/>
    <property type="evidence" value="ECO:0007669"/>
    <property type="project" value="UniProtKB-KW"/>
</dbReference>
<keyword evidence="12 27" id="KW-0732">Signal</keyword>
<dbReference type="InterPro" id="IPR035234">
    <property type="entry name" value="IgGFc-bd_N"/>
</dbReference>
<dbReference type="PROSITE" id="PS00108">
    <property type="entry name" value="PROTEIN_KINASE_ST"/>
    <property type="match status" value="1"/>
</dbReference>
<keyword evidence="19" id="KW-0325">Glycoprotein</keyword>
<feature type="domain" description="Protein kinase" evidence="28">
    <location>
        <begin position="3391"/>
        <end position="3698"/>
    </location>
</feature>
<feature type="compositionally biased region" description="Acidic residues" evidence="26">
    <location>
        <begin position="2973"/>
        <end position="2996"/>
    </location>
</feature>
<dbReference type="Pfam" id="PF01269">
    <property type="entry name" value="Fibrillarin"/>
    <property type="match status" value="1"/>
</dbReference>
<dbReference type="FunFam" id="3.30.200.20:FF:000087">
    <property type="entry name" value="Dual specificity tyrosine-phosphorylation-regulated kinase 1A"/>
    <property type="match status" value="1"/>
</dbReference>
<sequence>MGSLRSWWTLWAGAALLWGLTQEASVDPKNTSGEEFLAAFLQNYLPGYNKASLRLLISSLSENPTLVSILSQADGTLQNVTVRPGESVMVNISAKAEMTGSNTFQHAVVVHSDRTISVQALNTKPDTGELTLLRPVRALGTEYFVFTPPGTSAKNVKEFAVVAGAAGASVSIKLTGAVTFQGKFYSAGNVLSVTLQPYNVAQIQSTADLSGSKVTSSSPVAVFSGHSCAQKHTNCNHVVEQLLPTSAWGTHYVVPPLPSQARYDIVYVVASQATKLTYNQGGIIGSRGLQMGDVLEFELRQSHPLYLSADVGIQVLLFGTGAIRDEITYDPYLVVVPDVAAYCPAYVVKSVPGAIGVALVVAPVKATDKLTMDGHALGAKLTWVAVPGSEFSYAEVDLGTADRIHVAKATTNFGLLTLGMARAVGYGTAAACGQTVLREEEPTCEGVQCAAGQRCQVVEGKAKCVAEPAAVCRAQGDPHYTTFDGRRYDMMGTCSYTMAELCGMDENLPAFSVEAKNEHRGSRRVSYVGFVTVRAYSHSVSLARGEVGFARIDNQRSRLPASLSEGRLRVYQSGTRAVVELDFGLVVTYDWDCQLVLSLPTQFQDQVCGLCGNYNGDPTDDFLTPDWEQAPNAMEFASSWKLDDGDYLCEDGCQSNCPSCTPGQAQHYEGNRLCGMLTLKNGPFAVCHDILDPKPFLEECVYDLCVVGGDRPSLCRGLSAYAQACLELGISVGDWRSLANCPLSCPANSRYELCGPACPASCNSAAAPSNCSGRPCVEGCVCLPGFVASGGACVPASSCGCTFQGRPLAPGQEVWADELCQRRCTCNGATQQVSCRDTQGCPAGERCLVQNGLLGCYPDRFGTCQASGDPHYVSFDGRRFDFMGTCTYLLVGSCGQDAALPAFRVLVENEHRGSQTVSYTRAVRVEARGVEVAVRREYPGKVLVDGIFQYLPFQAADGQVQVFRQGRDAVVRTDFGLTVTYNWDARVTVKVPSSYAGALCGLCGNFNGNSADDLALRGGGQAANALAFGNSWLEETRPGCGAAEPGDCPNLDSLVAQQLQSKKECGILADPEGPFRECHNTLDPHGAVRDCVYDRCLLPGQSGPLCDALATYAAACQAAGATVHPWRSEEFCPLTCPPHSHYEECSYGCLLSCGDIPVPGGCGSECYEGCVCDEGFVLSGESCVPLASCGCVHQGVYHPPGQTFHPGPGCDSLCHCQEGGLVSCKPSTCGPHEACQPSGGILGCVAVGSTTCQASGDPHYTTFDGRRFDFMGTCVYVLAQTCGTRPGLHQFAVLQENVAWGNGKVSVTKAITVQVANFTLRLEQKKWKVTVNGVDMNLPVVLAEGKIRAFRHGSDAVIETDFGLRVAYDLVYNVRVTVPGNYYQQMCGLCGDYNGDPKDDFQKPDGSQAGNPNDFGNSWEEAVPGSPCLPPTCKPGEDCNPECSPELEQKYQQEQFCGLLTSPTGPLASCHKLVDPQGPLQDCVFDLCVGGGNQSILCSDIHAYVSACQAAGGHVEPWRTESFCPMECPPNSHYELCADTCSLGCSALSAPPQCPDKCAEGCQCDPGFLANGQACVPIQQCGCYHNGVYYEPGQTVLIDSCQQQCVCHAGKGMACQEHSCKPEQVCQPSEGVLSCVTKDPCHGVTCRPQETCKEQGGQGICVPNYEATCWLWGDPHYHSFDGRDFDFQGTCNYVLATTGCPGASAQGLTPFTVTTKNENRGNPAVSYVRLVTVTALGTNISIHKGEIGKVRVNGVLTVLPVSTAGGRLSVTQGAGKAMLATDFGLQVTYDWNWRVEVTLPSSYHGAVCGLCGNMDRNPNNDQAFPNGTLAPSTPIWGGSWRVPGWDPLCWDECQGSCPTCPEDRLDEYGGPGFCGPLAPGTGGPFATCHAHVPPDSFFKGCVLDVCLGGGAHDILCQALAAYAAACQAAGIVIEDWRAQAGCEIPCPDNSHYELCGPRCPASCPSPAPPPAPALCEGPCIEGCQCNSGFVLSADHCVPLDGGCGCWANGTYHEAGSEFWADATCSQRCHCGPGGGSLICSPANCGLGEECALLPSGQHGCQPVSTSECQAWGDPHYVTLDGHRFDFQGTCEYLLSAPCHVPPKGAEHFNVTVTNEHRGSQAVSYTRSVTLHIYNHSLTLSARWPQRLQLNGELVALPFQLDSRLRAHLSGADVVVTTAFGLQLAFDGNSFVRLRVPAAYAGTLCGLCGNYNQDPADDLNAVGGNPGGWQVGGAQGCGECVPGPCPQPCTPEQQEPFGGPDACGVISAPDGPLAPCHTLVPPENYFQGCLLDACQAQGHPGGLCPAVAAYVAACQAAGAQLGEWRRPDFCPLQCPAHSHYELCGDSCPISCPSLSAPEGCEPACREGCVCDAGYVLSGDTCVPLGQCGCLHDGRYYPLGEAFYPGPECGRHCECGPGGQVTCQEGTACGPYEECRLEDGVQACHHRGCGRCLASGGIHYVTLDGRVYDLHSSCSHILVQVCRPKPGDEDFAIVLEKNAAGDPQRLLVTVAGQVVGLARGQVTIDDEVVTLPVAVGHVRVTAEGRNIILQTTKGLRLLFDGDAHVLMSIPSTFHGRLCGLCGNFNGNWSDDFVLPSGAVAPSVEAFGAAWQAPGSSQGCSVGCGPHGCPVCSAEETAPYESNKACGQLRDPQGPFATCHAVLSPSEYFRQCVYDLCAQKGDKAALCRSLAAYTAACQAAGLAVKPWRTDSFCPLQCPTHSHYSICTRTCEGSCAALSGLTGCTTRCFEGCECDDRYLLSQGICIPIQDCGCTHSGQYLPVNSSLLTSDCSERCSCSSSRGLTCQAAGCLPGRVCEVQAGARDCWVPRGICSLSVGTNLTTFDRGHSTISSPGIYELSSRCPGLQKTIPWYRVVADVQACDGKVKAVGQVHIFFQDGIVTVTLNKGVWVNGLQVDLPAEVLTSVSVSRTPDGSTLVHQKAGIQVSVPVEVASVAEGDLVTVVVVVEAEEAEEALAEAEEAEVASGAEDEEEVEVEEEEVSGGFQSGGNRGRGRGGKRRNQSGKNVMVEPHRHEGVFICRGKEDALVTKNLVPGESVYGEKRVSIAEGDDKIEYRAWNPFRSKLAAAILGGVDQIHIKPGAKVLYLGAASGTTVSHVSDIVGPDGLVYAVEFSHRSGRDLINLAKKRTNIIPVIEDARHPHKYRMLIAMVDVIFADVAQPDQTRIVALNAHTFLRNGGHFVISIKANCIDSTASAEAVFASEVKKMQQENMKPQEQLTLEPYERDHAVVVGLSGGGSRGAGCEKAPPGRAPAPGLAPLRPSEPTMAVPPGHGPFSGFPGPQEHTQGLPDVRLLPRRLPLAFRDATSAPLRKLSVDLIKTYKHINEVYYAKKKRRAQQAPPQDTSTKKEKKVLNHGYDDDNHDYIVRSGERWLERYEIDSLIGKGSFGQVVKAYDHQTQELVAIKIIKNKKAFLNQAQIELRLLELMNQHDTEMKYYIVHLKRHFMFRNHLCLVFELLSYNLYDLLRNTHFRGVSLNLTRKLAQQLCTALLFLATPELSIIHCDLKPENILLCNPKRSAIKIVDFGSSCQLGQRIYQYIQSRFYRSPEVLLGTPYDLAIDMWSLGCILVEMHTGEPLFSGSNEVDQMHRIVEVLGIPPAPMLDQAPKARKYFERLPGGGWTLRRTKELRKDYQGPGTRRLHGAGEPGHSPADYLRFQDLVLRMLEYEPAARISPLGALQHGFFRRTADEATNTGPAGSSASTSPAPLDTCPSSSTASSISSSGGSSGSSSDNRTYRYSNRYCGGPGPPITDCEMNSPQVPPTQLLHPWAGGDVPHKTHQAPISASSLMGTGAQLPSQPRCLGRPPSPTSPPPPELMDVSLAGGPPDCSPSHPAPALQHPAASALRTRMTGGRPPLPPHDDPAMLGPRLGLRGVPQSTAASS</sequence>
<dbReference type="Pfam" id="PF01826">
    <property type="entry name" value="TIL"/>
    <property type="match status" value="6"/>
</dbReference>
<dbReference type="PROSITE" id="PS50011">
    <property type="entry name" value="PROTEIN_KINASE_DOM"/>
    <property type="match status" value="1"/>
</dbReference>
<evidence type="ECO:0000256" key="4">
    <source>
        <dbReference type="ARBA" id="ARBA00010632"/>
    </source>
</evidence>
<reference evidence="32" key="1">
    <citation type="submission" date="2012-07" db="EMBL/GenBank/DDBJ databases">
        <title>Genome of the Chinese tree shrew, a rising model animal genetically related to primates.</title>
        <authorList>
            <person name="Zhang G."/>
            <person name="Fan Y."/>
            <person name="Yao Y."/>
            <person name="Huang Z."/>
        </authorList>
    </citation>
    <scope>NUCLEOTIDE SEQUENCE [LARGE SCALE GENOMIC DNA]</scope>
</reference>
<dbReference type="FunFam" id="2.10.25.10:FF:000674">
    <property type="entry name" value="Mucin-2"/>
    <property type="match status" value="1"/>
</dbReference>
<dbReference type="GO" id="GO:0004712">
    <property type="term" value="F:protein serine/threonine/tyrosine kinase activity"/>
    <property type="evidence" value="ECO:0007669"/>
    <property type="project" value="UniProtKB-EC"/>
</dbReference>
<dbReference type="GO" id="GO:0008168">
    <property type="term" value="F:methyltransferase activity"/>
    <property type="evidence" value="ECO:0007669"/>
    <property type="project" value="UniProtKB-KW"/>
</dbReference>
<dbReference type="SMART" id="SM00214">
    <property type="entry name" value="VWC"/>
    <property type="match status" value="4"/>
</dbReference>
<evidence type="ECO:0000256" key="7">
    <source>
        <dbReference type="ARBA" id="ARBA00022527"/>
    </source>
</evidence>
<keyword evidence="11" id="KW-0949">S-adenosyl-L-methionine</keyword>
<dbReference type="InterPro" id="IPR036084">
    <property type="entry name" value="Ser_inhib-like_sf"/>
</dbReference>
<keyword evidence="6" id="KW-0964">Secreted</keyword>
<dbReference type="Pfam" id="PF00094">
    <property type="entry name" value="VWD"/>
    <property type="match status" value="6"/>
</dbReference>
<dbReference type="PROSITE" id="PS50184">
    <property type="entry name" value="VWFC_2"/>
    <property type="match status" value="1"/>
</dbReference>
<dbReference type="InterPro" id="IPR001846">
    <property type="entry name" value="VWF_type-D"/>
</dbReference>
<organism evidence="31 32">
    <name type="scientific">Tupaia chinensis</name>
    <name type="common">Chinese tree shrew</name>
    <name type="synonym">Tupaia belangeri chinensis</name>
    <dbReference type="NCBI Taxonomy" id="246437"/>
    <lineage>
        <taxon>Eukaryota</taxon>
        <taxon>Metazoa</taxon>
        <taxon>Chordata</taxon>
        <taxon>Craniata</taxon>
        <taxon>Vertebrata</taxon>
        <taxon>Euteleostomi</taxon>
        <taxon>Mammalia</taxon>
        <taxon>Eutheria</taxon>
        <taxon>Euarchontoglires</taxon>
        <taxon>Scandentia</taxon>
        <taxon>Tupaiidae</taxon>
        <taxon>Tupaia</taxon>
    </lineage>
</organism>
<feature type="compositionally biased region" description="Basic residues" evidence="26">
    <location>
        <begin position="3007"/>
        <end position="3017"/>
    </location>
</feature>
<dbReference type="InterPro" id="IPR000719">
    <property type="entry name" value="Prot_kinase_dom"/>
</dbReference>
<feature type="signal peptide" evidence="27">
    <location>
        <begin position="1"/>
        <end position="23"/>
    </location>
</feature>
<feature type="compositionally biased region" description="Pro residues" evidence="26">
    <location>
        <begin position="3819"/>
        <end position="3829"/>
    </location>
</feature>
<evidence type="ECO:0000256" key="15">
    <source>
        <dbReference type="ARBA" id="ARBA00022777"/>
    </source>
</evidence>
<dbReference type="FunCoup" id="L9LBX7">
    <property type="interactions" value="105"/>
</dbReference>
<dbReference type="FunFam" id="3.30.200.20:FF:000056">
    <property type="entry name" value="Fibrillarin like 1"/>
    <property type="match status" value="1"/>
</dbReference>
<evidence type="ECO:0000256" key="18">
    <source>
        <dbReference type="ARBA" id="ARBA00023157"/>
    </source>
</evidence>
<dbReference type="STRING" id="246437.L9LBX7"/>
<evidence type="ECO:0000256" key="17">
    <source>
        <dbReference type="ARBA" id="ARBA00022884"/>
    </source>
</evidence>
<feature type="domain" description="VWFC" evidence="29">
    <location>
        <begin position="1583"/>
        <end position="1653"/>
    </location>
</feature>
<dbReference type="Gene3D" id="3.40.50.150">
    <property type="entry name" value="Vaccinia Virus protein VP39"/>
    <property type="match status" value="1"/>
</dbReference>
<dbReference type="eggNOG" id="KOG1216">
    <property type="taxonomic scope" value="Eukaryota"/>
</dbReference>
<dbReference type="Gene3D" id="1.10.510.10">
    <property type="entry name" value="Transferase(Phosphotransferase) domain 1"/>
    <property type="match status" value="1"/>
</dbReference>
<evidence type="ECO:0000256" key="3">
    <source>
        <dbReference type="ARBA" id="ARBA00008867"/>
    </source>
</evidence>
<dbReference type="FunFam" id="2.10.25.10:FF:000153">
    <property type="entry name" value="MUC5B isoform 1"/>
    <property type="match status" value="1"/>
</dbReference>
<dbReference type="InterPro" id="IPR020813">
    <property type="entry name" value="Fibrillarin_CS"/>
</dbReference>
<dbReference type="CDD" id="cd19941">
    <property type="entry name" value="TIL"/>
    <property type="match status" value="6"/>
</dbReference>
<feature type="domain" description="VWFD" evidence="30">
    <location>
        <begin position="2066"/>
        <end position="2237"/>
    </location>
</feature>
<evidence type="ECO:0000256" key="5">
    <source>
        <dbReference type="ARBA" id="ARBA00013203"/>
    </source>
</evidence>
<evidence type="ECO:0000256" key="21">
    <source>
        <dbReference type="ARBA" id="ARBA00023274"/>
    </source>
</evidence>
<comment type="catalytic activity">
    <reaction evidence="24">
        <text>L-tyrosyl-[protein] + ATP = O-phospho-L-tyrosyl-[protein] + ADP + H(+)</text>
        <dbReference type="Rhea" id="RHEA:10596"/>
        <dbReference type="Rhea" id="RHEA-COMP:10136"/>
        <dbReference type="Rhea" id="RHEA-COMP:20101"/>
        <dbReference type="ChEBI" id="CHEBI:15378"/>
        <dbReference type="ChEBI" id="CHEBI:30616"/>
        <dbReference type="ChEBI" id="CHEBI:46858"/>
        <dbReference type="ChEBI" id="CHEBI:61978"/>
        <dbReference type="ChEBI" id="CHEBI:456216"/>
        <dbReference type="EC" id="2.7.12.1"/>
    </reaction>
</comment>
<feature type="region of interest" description="Disordered" evidence="26">
    <location>
        <begin position="3641"/>
        <end position="3664"/>
    </location>
</feature>
<dbReference type="Gene3D" id="3.30.200.20">
    <property type="entry name" value="Phosphorylase Kinase, domain 1"/>
    <property type="match status" value="2"/>
</dbReference>
<evidence type="ECO:0000256" key="26">
    <source>
        <dbReference type="SAM" id="MobiDB-lite"/>
    </source>
</evidence>
<keyword evidence="15" id="KW-0418">Kinase</keyword>
<feature type="region of interest" description="Disordered" evidence="26">
    <location>
        <begin position="3803"/>
        <end position="3896"/>
    </location>
</feature>
<feature type="region of interest" description="Disordered" evidence="26">
    <location>
        <begin position="2973"/>
        <end position="3020"/>
    </location>
</feature>
<keyword evidence="8" id="KW-0698">rRNA processing</keyword>
<evidence type="ECO:0000259" key="28">
    <source>
        <dbReference type="PROSITE" id="PS50011"/>
    </source>
</evidence>
<dbReference type="EMBL" id="KB320418">
    <property type="protein sequence ID" value="ELW72413.1"/>
    <property type="molecule type" value="Genomic_DNA"/>
</dbReference>
<dbReference type="InterPro" id="IPR017441">
    <property type="entry name" value="Protein_kinase_ATP_BS"/>
</dbReference>
<dbReference type="FunFam" id="3.40.50.150:FF:000001">
    <property type="entry name" value="Fibrillarin like 1"/>
    <property type="match status" value="1"/>
</dbReference>
<evidence type="ECO:0000256" key="8">
    <source>
        <dbReference type="ARBA" id="ARBA00022552"/>
    </source>
</evidence>
<evidence type="ECO:0000256" key="24">
    <source>
        <dbReference type="ARBA" id="ARBA00051680"/>
    </source>
</evidence>
<feature type="domain" description="VWFD" evidence="30">
    <location>
        <begin position="1250"/>
        <end position="1429"/>
    </location>
</feature>
<dbReference type="GO" id="GO:0031012">
    <property type="term" value="C:extracellular matrix"/>
    <property type="evidence" value="ECO:0007669"/>
    <property type="project" value="TreeGrafter"/>
</dbReference>
<evidence type="ECO:0000256" key="27">
    <source>
        <dbReference type="SAM" id="SignalP"/>
    </source>
</evidence>
<dbReference type="NCBIfam" id="NF003276">
    <property type="entry name" value="PRK04266.1-2"/>
    <property type="match status" value="1"/>
</dbReference>
<dbReference type="InterPro" id="IPR002919">
    <property type="entry name" value="TIL_dom"/>
</dbReference>
<dbReference type="InterPro" id="IPR025615">
    <property type="entry name" value="TILa_dom"/>
</dbReference>
<dbReference type="PROSITE" id="PS51233">
    <property type="entry name" value="VWFD"/>
    <property type="match status" value="6"/>
</dbReference>
<evidence type="ECO:0000256" key="13">
    <source>
        <dbReference type="ARBA" id="ARBA00022737"/>
    </source>
</evidence>
<dbReference type="InterPro" id="IPR044131">
    <property type="entry name" value="PKc_DYR1A/1B"/>
</dbReference>
<keyword evidence="21" id="KW-0687">Ribonucleoprotein</keyword>
<evidence type="ECO:0000256" key="10">
    <source>
        <dbReference type="ARBA" id="ARBA00022679"/>
    </source>
</evidence>
<dbReference type="Pfam" id="PF12714">
    <property type="entry name" value="TILa"/>
    <property type="match status" value="5"/>
</dbReference>
<keyword evidence="13" id="KW-0677">Repeat</keyword>
<evidence type="ECO:0000256" key="1">
    <source>
        <dbReference type="ARBA" id="ARBA00004604"/>
    </source>
</evidence>
<gene>
    <name evidence="31" type="ORF">TREES_T100012825</name>
</gene>
<dbReference type="GO" id="GO:1990904">
    <property type="term" value="C:ribonucleoprotein complex"/>
    <property type="evidence" value="ECO:0007669"/>
    <property type="project" value="UniProtKB-KW"/>
</dbReference>
<evidence type="ECO:0000256" key="6">
    <source>
        <dbReference type="ARBA" id="ARBA00022525"/>
    </source>
</evidence>
<feature type="domain" description="VWFD" evidence="30">
    <location>
        <begin position="862"/>
        <end position="1041"/>
    </location>
</feature>
<dbReference type="Proteomes" id="UP000011518">
    <property type="component" value="Unassembled WGS sequence"/>
</dbReference>
<dbReference type="GO" id="GO:0005524">
    <property type="term" value="F:ATP binding"/>
    <property type="evidence" value="ECO:0007669"/>
    <property type="project" value="UniProtKB-UniRule"/>
</dbReference>
<dbReference type="PROSITE" id="PS00566">
    <property type="entry name" value="FIBRILLARIN"/>
    <property type="match status" value="1"/>
</dbReference>